<evidence type="ECO:0000313" key="10">
    <source>
        <dbReference type="EMBL" id="KAB0389527.1"/>
    </source>
</evidence>
<dbReference type="InterPro" id="IPR050504">
    <property type="entry name" value="IgSF_BTN/MOG"/>
</dbReference>
<feature type="region of interest" description="Disordered" evidence="7">
    <location>
        <begin position="38"/>
        <end position="78"/>
    </location>
</feature>
<dbReference type="PANTHER" id="PTHR24100">
    <property type="entry name" value="BUTYROPHILIN"/>
    <property type="match status" value="1"/>
</dbReference>
<dbReference type="InterPro" id="IPR053896">
    <property type="entry name" value="BTN3A2-like_Ig-C"/>
</dbReference>
<dbReference type="EMBL" id="SGJD01007183">
    <property type="protein sequence ID" value="KAB0389527.1"/>
    <property type="molecule type" value="Genomic_DNA"/>
</dbReference>
<feature type="domain" description="Ig-like" evidence="9">
    <location>
        <begin position="217"/>
        <end position="314"/>
    </location>
</feature>
<dbReference type="InterPro" id="IPR007110">
    <property type="entry name" value="Ig-like_dom"/>
</dbReference>
<keyword evidence="11" id="KW-1185">Reference proteome</keyword>
<proteinExistence type="predicted"/>
<dbReference type="FunFam" id="2.60.40.10:FF:000088">
    <property type="entry name" value="Butyrophilin subfamily 1 member A1"/>
    <property type="match status" value="2"/>
</dbReference>
<dbReference type="SMART" id="SM00409">
    <property type="entry name" value="IG"/>
    <property type="match status" value="3"/>
</dbReference>
<dbReference type="SMART" id="SM00406">
    <property type="entry name" value="IGv"/>
    <property type="match status" value="2"/>
</dbReference>
<gene>
    <name evidence="10" type="ORF">E2I00_005484</name>
</gene>
<feature type="domain" description="Ig-like" evidence="9">
    <location>
        <begin position="322"/>
        <end position="408"/>
    </location>
</feature>
<keyword evidence="3 8" id="KW-1133">Transmembrane helix</keyword>
<feature type="transmembrane region" description="Helical" evidence="8">
    <location>
        <begin position="178"/>
        <end position="197"/>
    </location>
</feature>
<evidence type="ECO:0000256" key="7">
    <source>
        <dbReference type="SAM" id="MobiDB-lite"/>
    </source>
</evidence>
<feature type="region of interest" description="Disordered" evidence="7">
    <location>
        <begin position="705"/>
        <end position="727"/>
    </location>
</feature>
<feature type="domain" description="Ig-like" evidence="9">
    <location>
        <begin position="539"/>
        <end position="625"/>
    </location>
</feature>
<organism evidence="10 11">
    <name type="scientific">Balaenoptera physalus</name>
    <name type="common">Fin whale</name>
    <name type="synonym">Balaena physalus</name>
    <dbReference type="NCBI Taxonomy" id="9770"/>
    <lineage>
        <taxon>Eukaryota</taxon>
        <taxon>Metazoa</taxon>
        <taxon>Chordata</taxon>
        <taxon>Craniata</taxon>
        <taxon>Vertebrata</taxon>
        <taxon>Euteleostomi</taxon>
        <taxon>Mammalia</taxon>
        <taxon>Eutheria</taxon>
        <taxon>Laurasiatheria</taxon>
        <taxon>Artiodactyla</taxon>
        <taxon>Whippomorpha</taxon>
        <taxon>Cetacea</taxon>
        <taxon>Mysticeti</taxon>
        <taxon>Balaenopteridae</taxon>
        <taxon>Balaenoptera</taxon>
    </lineage>
</organism>
<feature type="non-terminal residue" evidence="10">
    <location>
        <position position="1"/>
    </location>
</feature>
<reference evidence="10 11" key="1">
    <citation type="journal article" date="2019" name="PLoS ONE">
        <title>Genomic analyses reveal an absence of contemporary introgressive admixture between fin whales and blue whales, despite known hybrids.</title>
        <authorList>
            <person name="Westbury M.V."/>
            <person name="Petersen B."/>
            <person name="Lorenzen E.D."/>
        </authorList>
    </citation>
    <scope>NUCLEOTIDE SEQUENCE [LARGE SCALE GENOMIC DNA]</scope>
    <source>
        <strain evidence="10">FinWhale-01</strain>
    </source>
</reference>
<accession>A0A643BNI0</accession>
<dbReference type="Gene3D" id="2.60.40.10">
    <property type="entry name" value="Immunoglobulins"/>
    <property type="match status" value="4"/>
</dbReference>
<dbReference type="GO" id="GO:0009897">
    <property type="term" value="C:external side of plasma membrane"/>
    <property type="evidence" value="ECO:0007669"/>
    <property type="project" value="TreeGrafter"/>
</dbReference>
<dbReference type="GO" id="GO:0001817">
    <property type="term" value="P:regulation of cytokine production"/>
    <property type="evidence" value="ECO:0007669"/>
    <property type="project" value="TreeGrafter"/>
</dbReference>
<comment type="subcellular location">
    <subcellularLocation>
        <location evidence="1">Membrane</location>
    </subcellularLocation>
</comment>
<dbReference type="PROSITE" id="PS50835">
    <property type="entry name" value="IG_LIKE"/>
    <property type="match status" value="4"/>
</dbReference>
<feature type="compositionally biased region" description="Basic and acidic residues" evidence="7">
    <location>
        <begin position="50"/>
        <end position="69"/>
    </location>
</feature>
<keyword evidence="5" id="KW-1015">Disulfide bond</keyword>
<sequence>STVSTERYQKVTGYHARVTLMPYTVASRREPMLNMHHSENPDGNAVLPFDLKEHGHGPKPRRSPEEKHNSMSIVSPTEAKVTLDKVEASKVMEERDIEGYPSRGANCTVVMHMKKAHHPTLSINPPPHSVLWGTLDTENSTFIRPIARGLHEIIITFMERDVCGTAAVLGIRGKMVDFLGYSLSGVVASFFFVLLSMKQSDDFRVIGSAHPTLVMVGEDALLTCQLLPKRTTMHMEVRWYRSELSTPVFLYRDGAEVTEMQMQEYRGRVEWIEDNITEGSVALKIHNIRPSDHGQYWCRFQEGNYCGETSLLLKVAGLGSDPYIHMDGSVESGLQLVCTAKGWFPEPQISWQDITGEKLLTISKHSIQDEDGLFYVESTLVVRNVSTEIVSCFIHSPTLTEERGSDISIPEKLQTELASLKVIGPSQPILVRVGEDIQLTCSLSPKTDAQSMEVRWVRWHRYPAVYVYMDGDHVAGEQMAEYRGRTALVSDAINEGRLTLQINNAKTSDDGKYQCLFEKDSVYQEADLDLKIIGLGSSPRISMEALKDGETKLKCSSEGWFPQPHVQWRDMEGKTIPSVSQDLTQGSQGLFHVEAFLLVTNSSVVNVTCSISNPLLGEEKMTTFSPSEPGMTFSWKILLILGLLPLVGAVGLIWRKSCRKVNETLDPNTSHSELIFSEGNERVAHRQSRSQTSYSDLTASSLRWARRGSSQEGGYKKRSLGTGQYGS</sequence>
<evidence type="ECO:0000256" key="4">
    <source>
        <dbReference type="ARBA" id="ARBA00023136"/>
    </source>
</evidence>
<evidence type="ECO:0000256" key="5">
    <source>
        <dbReference type="ARBA" id="ARBA00023157"/>
    </source>
</evidence>
<dbReference type="GO" id="GO:0005102">
    <property type="term" value="F:signaling receptor binding"/>
    <property type="evidence" value="ECO:0007669"/>
    <property type="project" value="TreeGrafter"/>
</dbReference>
<protein>
    <recommendedName>
        <fullName evidence="9">Ig-like domain-containing protein</fullName>
    </recommendedName>
</protein>
<dbReference type="InterPro" id="IPR013783">
    <property type="entry name" value="Ig-like_fold"/>
</dbReference>
<keyword evidence="4 8" id="KW-0472">Membrane</keyword>
<keyword evidence="6" id="KW-0393">Immunoglobulin domain</keyword>
<dbReference type="InterPro" id="IPR013106">
    <property type="entry name" value="Ig_V-set"/>
</dbReference>
<evidence type="ECO:0000256" key="3">
    <source>
        <dbReference type="ARBA" id="ARBA00022989"/>
    </source>
</evidence>
<dbReference type="SUPFAM" id="SSF48726">
    <property type="entry name" value="Immunoglobulin"/>
    <property type="match status" value="4"/>
</dbReference>
<name>A0A643BNI0_BALPH</name>
<evidence type="ECO:0000256" key="6">
    <source>
        <dbReference type="ARBA" id="ARBA00023319"/>
    </source>
</evidence>
<dbReference type="OrthoDB" id="10055806at2759"/>
<dbReference type="Pfam" id="PF22705">
    <property type="entry name" value="C2-set_3"/>
    <property type="match status" value="2"/>
</dbReference>
<evidence type="ECO:0000259" key="9">
    <source>
        <dbReference type="PROSITE" id="PS50835"/>
    </source>
</evidence>
<dbReference type="InterPro" id="IPR036179">
    <property type="entry name" value="Ig-like_dom_sf"/>
</dbReference>
<comment type="caution">
    <text evidence="10">The sequence shown here is derived from an EMBL/GenBank/DDBJ whole genome shotgun (WGS) entry which is preliminary data.</text>
</comment>
<dbReference type="AlphaFoldDB" id="A0A643BNI0"/>
<keyword evidence="2 8" id="KW-0812">Transmembrane</keyword>
<evidence type="ECO:0000256" key="1">
    <source>
        <dbReference type="ARBA" id="ARBA00004370"/>
    </source>
</evidence>
<feature type="domain" description="Ig-like" evidence="9">
    <location>
        <begin position="410"/>
        <end position="529"/>
    </location>
</feature>
<evidence type="ECO:0000256" key="8">
    <source>
        <dbReference type="SAM" id="Phobius"/>
    </source>
</evidence>
<dbReference type="CDD" id="cd05713">
    <property type="entry name" value="IgV_MOG_like"/>
    <property type="match status" value="2"/>
</dbReference>
<feature type="transmembrane region" description="Helical" evidence="8">
    <location>
        <begin position="633"/>
        <end position="654"/>
    </location>
</feature>
<evidence type="ECO:0000256" key="2">
    <source>
        <dbReference type="ARBA" id="ARBA00022692"/>
    </source>
</evidence>
<dbReference type="InterPro" id="IPR003599">
    <property type="entry name" value="Ig_sub"/>
</dbReference>
<dbReference type="GO" id="GO:0050852">
    <property type="term" value="P:T cell receptor signaling pathway"/>
    <property type="evidence" value="ECO:0007669"/>
    <property type="project" value="TreeGrafter"/>
</dbReference>
<evidence type="ECO:0000313" key="11">
    <source>
        <dbReference type="Proteomes" id="UP000437017"/>
    </source>
</evidence>
<dbReference type="PANTHER" id="PTHR24100:SF105">
    <property type="entry name" value="BUTYROPHILIN-LIKE PROTEIN 2"/>
    <property type="match status" value="1"/>
</dbReference>
<dbReference type="Pfam" id="PF07686">
    <property type="entry name" value="V-set"/>
    <property type="match status" value="2"/>
</dbReference>
<dbReference type="Proteomes" id="UP000437017">
    <property type="component" value="Unassembled WGS sequence"/>
</dbReference>
<dbReference type="FunFam" id="2.60.40.10:FF:000183">
    <property type="entry name" value="Myelin-oligodendrocyte glycoprotein"/>
    <property type="match status" value="2"/>
</dbReference>